<dbReference type="PATRIC" id="fig|80852.17.peg.4114"/>
<proteinExistence type="predicted"/>
<dbReference type="InterPro" id="IPR050330">
    <property type="entry name" value="Bact_OuterMem_StrucFunc"/>
</dbReference>
<dbReference type="Proteomes" id="UP000032427">
    <property type="component" value="Chromosome 2"/>
</dbReference>
<reference evidence="7" key="1">
    <citation type="submission" date="2014-09" db="EMBL/GenBank/DDBJ databases">
        <authorList>
            <person name="Hjerde E."/>
        </authorList>
    </citation>
    <scope>NUCLEOTIDE SEQUENCE [LARGE SCALE GENOMIC DNA]</scope>
    <source>
        <strain evidence="7">06/09/139</strain>
    </source>
</reference>
<dbReference type="PANTHER" id="PTHR30329:SF21">
    <property type="entry name" value="LIPOPROTEIN YIAD-RELATED"/>
    <property type="match status" value="1"/>
</dbReference>
<keyword evidence="2 4" id="KW-0472">Membrane</keyword>
<dbReference type="AlphaFoldDB" id="A0A090K2F7"/>
<dbReference type="SUPFAM" id="SSF103088">
    <property type="entry name" value="OmpA-like"/>
    <property type="match status" value="1"/>
</dbReference>
<evidence type="ECO:0000313" key="7">
    <source>
        <dbReference type="Proteomes" id="UP000032427"/>
    </source>
</evidence>
<dbReference type="HOGENOM" id="CLU_016890_7_0_6"/>
<dbReference type="PANTHER" id="PTHR30329">
    <property type="entry name" value="STATOR ELEMENT OF FLAGELLAR MOTOR COMPLEX"/>
    <property type="match status" value="1"/>
</dbReference>
<protein>
    <submittedName>
        <fullName evidence="6">Outer membrane protein OmpA family</fullName>
    </submittedName>
</protein>
<organism evidence="6 7">
    <name type="scientific">Aliivibrio wodanis</name>
    <dbReference type="NCBI Taxonomy" id="80852"/>
    <lineage>
        <taxon>Bacteria</taxon>
        <taxon>Pseudomonadati</taxon>
        <taxon>Pseudomonadota</taxon>
        <taxon>Gammaproteobacteria</taxon>
        <taxon>Vibrionales</taxon>
        <taxon>Vibrionaceae</taxon>
        <taxon>Aliivibrio</taxon>
    </lineage>
</organism>
<evidence type="ECO:0000256" key="1">
    <source>
        <dbReference type="ARBA" id="ARBA00004442"/>
    </source>
</evidence>
<dbReference type="Gene3D" id="3.30.1330.60">
    <property type="entry name" value="OmpA-like domain"/>
    <property type="match status" value="1"/>
</dbReference>
<dbReference type="PRINTS" id="PR01021">
    <property type="entry name" value="OMPADOMAIN"/>
</dbReference>
<keyword evidence="7" id="KW-1185">Reference proteome</keyword>
<dbReference type="KEGG" id="awd:AWOD_II_1305"/>
<accession>A0A090K2F7</accession>
<dbReference type="InterPro" id="IPR006664">
    <property type="entry name" value="OMP_bac"/>
</dbReference>
<keyword evidence="3" id="KW-0998">Cell outer membrane</keyword>
<feature type="domain" description="OmpA-like" evidence="5">
    <location>
        <begin position="69"/>
        <end position="186"/>
    </location>
</feature>
<dbReference type="OrthoDB" id="9805832at2"/>
<evidence type="ECO:0000256" key="4">
    <source>
        <dbReference type="PROSITE-ProRule" id="PRU00473"/>
    </source>
</evidence>
<gene>
    <name evidence="6" type="ORF">AWOD_II_1305</name>
</gene>
<name>A0A090K2F7_9GAMM</name>
<dbReference type="EMBL" id="LN554847">
    <property type="protein sequence ID" value="CED57918.1"/>
    <property type="molecule type" value="Genomic_DNA"/>
</dbReference>
<dbReference type="CDD" id="cd07185">
    <property type="entry name" value="OmpA_C-like"/>
    <property type="match status" value="1"/>
</dbReference>
<evidence type="ECO:0000256" key="3">
    <source>
        <dbReference type="ARBA" id="ARBA00023237"/>
    </source>
</evidence>
<dbReference type="STRING" id="80852.AWOD_II_1305"/>
<dbReference type="GO" id="GO:0009279">
    <property type="term" value="C:cell outer membrane"/>
    <property type="evidence" value="ECO:0007669"/>
    <property type="project" value="UniProtKB-SubCell"/>
</dbReference>
<evidence type="ECO:0000259" key="5">
    <source>
        <dbReference type="PROSITE" id="PS51123"/>
    </source>
</evidence>
<evidence type="ECO:0000313" key="6">
    <source>
        <dbReference type="EMBL" id="CED57918.1"/>
    </source>
</evidence>
<sequence>MNKTIYPVIIASFFLTACVSGERDYIETPKPNQASELTDQDYDGVIDARDVCPSTPRGAEIDNDGCAEYVEYSNEKDLKILFANDSSEISSMFQEEINTMAEFLIEYPETSIQLQGFASQQGDAEYNIQLSEFRATAVRTALIESGVKPSRIKTIGFGDTLLIDEGDSAVSHALNRRVIATVVGYKGEVINEWTIFTRKKK</sequence>
<dbReference type="PROSITE" id="PS51257">
    <property type="entry name" value="PROKAR_LIPOPROTEIN"/>
    <property type="match status" value="1"/>
</dbReference>
<dbReference type="InterPro" id="IPR036737">
    <property type="entry name" value="OmpA-like_sf"/>
</dbReference>
<evidence type="ECO:0000256" key="2">
    <source>
        <dbReference type="ARBA" id="ARBA00023136"/>
    </source>
</evidence>
<dbReference type="InterPro" id="IPR006665">
    <property type="entry name" value="OmpA-like"/>
</dbReference>
<dbReference type="Pfam" id="PF00691">
    <property type="entry name" value="OmpA"/>
    <property type="match status" value="1"/>
</dbReference>
<dbReference type="PROSITE" id="PS51123">
    <property type="entry name" value="OMPA_2"/>
    <property type="match status" value="1"/>
</dbReference>
<dbReference type="GeneID" id="28543561"/>
<comment type="subcellular location">
    <subcellularLocation>
        <location evidence="1">Cell outer membrane</location>
    </subcellularLocation>
</comment>